<gene>
    <name evidence="3" type="ORF">SPIROBIBN47_210004</name>
</gene>
<reference evidence="3" key="1">
    <citation type="submission" date="2017-02" db="EMBL/GenBank/DDBJ databases">
        <authorList>
            <person name="Regsiter A."/>
            <person name="William W."/>
        </authorList>
    </citation>
    <scope>NUCLEOTIDE SEQUENCE</scope>
    <source>
        <strain evidence="3">Bib</strain>
    </source>
</reference>
<evidence type="ECO:0000259" key="2">
    <source>
        <dbReference type="Pfam" id="PF01850"/>
    </source>
</evidence>
<dbReference type="SUPFAM" id="SSF88723">
    <property type="entry name" value="PIN domain-like"/>
    <property type="match status" value="1"/>
</dbReference>
<keyword evidence="1" id="KW-0460">Magnesium</keyword>
<dbReference type="PANTHER" id="PTHR35901">
    <property type="entry name" value="RIBONUCLEASE VAPC3"/>
    <property type="match status" value="1"/>
</dbReference>
<dbReference type="InterPro" id="IPR044153">
    <property type="entry name" value="PIN_Pae0151-like"/>
</dbReference>
<evidence type="ECO:0000256" key="1">
    <source>
        <dbReference type="ARBA" id="ARBA00022842"/>
    </source>
</evidence>
<proteinExistence type="predicted"/>
<evidence type="ECO:0000313" key="3">
    <source>
        <dbReference type="EMBL" id="SLM11619.1"/>
    </source>
</evidence>
<dbReference type="EMBL" id="FWDM01000014">
    <property type="protein sequence ID" value="SLM11619.1"/>
    <property type="molecule type" value="Genomic_DNA"/>
</dbReference>
<accession>A0A3P3XH82</accession>
<dbReference type="CDD" id="cd09873">
    <property type="entry name" value="PIN_Pae0151-like"/>
    <property type="match status" value="1"/>
</dbReference>
<dbReference type="InterPro" id="IPR002716">
    <property type="entry name" value="PIN_dom"/>
</dbReference>
<dbReference type="InterPro" id="IPR029060">
    <property type="entry name" value="PIN-like_dom_sf"/>
</dbReference>
<organism evidence="3">
    <name type="scientific">uncultured spirochete</name>
    <dbReference type="NCBI Taxonomy" id="156406"/>
    <lineage>
        <taxon>Bacteria</taxon>
        <taxon>Pseudomonadati</taxon>
        <taxon>Spirochaetota</taxon>
        <taxon>Spirochaetia</taxon>
        <taxon>Spirochaetales</taxon>
        <taxon>environmental samples</taxon>
    </lineage>
</organism>
<name>A0A3P3XH82_9SPIR</name>
<dbReference type="Pfam" id="PF01850">
    <property type="entry name" value="PIN"/>
    <property type="match status" value="1"/>
</dbReference>
<sequence>MTAVLDVSAAIELLLQRDKKDLFTATYEKASWIIAPDLYIIELSNVLWKHYKAQKISHAECMQYVEDGIDMIDDFFEVKELWKEALGEGIRNAHSIYDMYYAVLARRNDALIMTNDEQLSSICKKLNIEVVG</sequence>
<dbReference type="Gene3D" id="3.40.50.1010">
    <property type="entry name" value="5'-nuclease"/>
    <property type="match status" value="1"/>
</dbReference>
<dbReference type="AlphaFoldDB" id="A0A3P3XH82"/>
<dbReference type="PANTHER" id="PTHR35901:SF1">
    <property type="entry name" value="EXONUCLEASE VAPC9"/>
    <property type="match status" value="1"/>
</dbReference>
<protein>
    <submittedName>
        <fullName evidence="3">PilT protein domain protein</fullName>
    </submittedName>
</protein>
<dbReference type="InterPro" id="IPR051619">
    <property type="entry name" value="TypeII_TA_RNase_PINc/VapC"/>
</dbReference>
<feature type="domain" description="PIN" evidence="2">
    <location>
        <begin position="4"/>
        <end position="124"/>
    </location>
</feature>